<keyword evidence="2" id="KW-0964">Secreted</keyword>
<dbReference type="PANTHER" id="PTHR11967:SF2">
    <property type="entry name" value="ALPHA-1-ACID GLYCOPROTEIN 1"/>
    <property type="match status" value="1"/>
</dbReference>
<evidence type="ECO:0000313" key="6">
    <source>
        <dbReference type="Ensembl" id="ENSSLDP00000015553.1"/>
    </source>
</evidence>
<protein>
    <submittedName>
        <fullName evidence="6">Uncharacterized LOC111647322</fullName>
    </submittedName>
</protein>
<dbReference type="PANTHER" id="PTHR11967">
    <property type="entry name" value="ALPHA-1-ACID GLYCOPROTEIN"/>
    <property type="match status" value="1"/>
</dbReference>
<proteinExistence type="predicted"/>
<keyword evidence="3 5" id="KW-0732">Signal</keyword>
<comment type="subcellular location">
    <subcellularLocation>
        <location evidence="1">Secreted</location>
    </subcellularLocation>
</comment>
<dbReference type="Proteomes" id="UP000261360">
    <property type="component" value="Unplaced"/>
</dbReference>
<keyword evidence="7" id="KW-1185">Reference proteome</keyword>
<dbReference type="CDD" id="cd19415">
    <property type="entry name" value="lipocalin_ApoM_AGP"/>
    <property type="match status" value="1"/>
</dbReference>
<dbReference type="OrthoDB" id="8931204at2759"/>
<dbReference type="STRING" id="1841481.ENSSLDP00000015553"/>
<reference evidence="6" key="2">
    <citation type="submission" date="2025-09" db="UniProtKB">
        <authorList>
            <consortium name="Ensembl"/>
        </authorList>
    </citation>
    <scope>IDENTIFICATION</scope>
</reference>
<dbReference type="KEGG" id="slal:111647322"/>
<accession>A0A3B4XW29</accession>
<dbReference type="Gene3D" id="2.40.128.20">
    <property type="match status" value="1"/>
</dbReference>
<evidence type="ECO:0000256" key="5">
    <source>
        <dbReference type="SAM" id="SignalP"/>
    </source>
</evidence>
<organism evidence="6 7">
    <name type="scientific">Seriola lalandi dorsalis</name>
    <dbReference type="NCBI Taxonomy" id="1841481"/>
    <lineage>
        <taxon>Eukaryota</taxon>
        <taxon>Metazoa</taxon>
        <taxon>Chordata</taxon>
        <taxon>Craniata</taxon>
        <taxon>Vertebrata</taxon>
        <taxon>Euteleostomi</taxon>
        <taxon>Actinopterygii</taxon>
        <taxon>Neopterygii</taxon>
        <taxon>Teleostei</taxon>
        <taxon>Neoteleostei</taxon>
        <taxon>Acanthomorphata</taxon>
        <taxon>Carangaria</taxon>
        <taxon>Carangiformes</taxon>
        <taxon>Carangidae</taxon>
        <taxon>Seriola</taxon>
    </lineage>
</organism>
<dbReference type="SUPFAM" id="SSF50814">
    <property type="entry name" value="Lipocalins"/>
    <property type="match status" value="1"/>
</dbReference>
<keyword evidence="4" id="KW-0325">Glycoprotein</keyword>
<evidence type="ECO:0000256" key="1">
    <source>
        <dbReference type="ARBA" id="ARBA00004613"/>
    </source>
</evidence>
<dbReference type="GeneTree" id="ENSGT00400000024810"/>
<reference evidence="6" key="1">
    <citation type="submission" date="2025-08" db="UniProtKB">
        <authorList>
            <consortium name="Ensembl"/>
        </authorList>
    </citation>
    <scope>IDENTIFICATION</scope>
</reference>
<dbReference type="RefSeq" id="XP_023252709.1">
    <property type="nucleotide sequence ID" value="XM_023396941.1"/>
</dbReference>
<evidence type="ECO:0000256" key="4">
    <source>
        <dbReference type="ARBA" id="ARBA00023180"/>
    </source>
</evidence>
<evidence type="ECO:0000256" key="3">
    <source>
        <dbReference type="ARBA" id="ARBA00022729"/>
    </source>
</evidence>
<sequence length="215" mass="23606">MNLWFSSLTLVAGLFLCSTALPPEECQTLVTPSSLADPSTMYGRLNVLVGYTDHEAFNGILKVTDSSWLKISPTSSPNKIVMSEENKMNGQCFSSSVNITIDGNTATTDAYLPSIANITSVFHLVPSCDGCVVFNINTTASNMEHFLKLLNMTSTVTNDEIVVHSLYLMGKESTIKDSDMEHFKKQASCFGFDREPDFVYDTKKGFCVEGEGIHI</sequence>
<evidence type="ECO:0000313" key="7">
    <source>
        <dbReference type="Proteomes" id="UP000261360"/>
    </source>
</evidence>
<dbReference type="GeneID" id="111647322"/>
<dbReference type="Ensembl" id="ENSSLDT00000016133.1">
    <property type="protein sequence ID" value="ENSSLDP00000015553.1"/>
    <property type="gene ID" value="ENSSLDG00000012362.1"/>
</dbReference>
<dbReference type="GO" id="GO:0005576">
    <property type="term" value="C:extracellular region"/>
    <property type="evidence" value="ECO:0007669"/>
    <property type="project" value="UniProtKB-SubCell"/>
</dbReference>
<feature type="signal peptide" evidence="5">
    <location>
        <begin position="1"/>
        <end position="20"/>
    </location>
</feature>
<dbReference type="InterPro" id="IPR012674">
    <property type="entry name" value="Calycin"/>
</dbReference>
<feature type="chain" id="PRO_5017439118" evidence="5">
    <location>
        <begin position="21"/>
        <end position="215"/>
    </location>
</feature>
<dbReference type="AlphaFoldDB" id="A0A3B4XW29"/>
<evidence type="ECO:0000256" key="2">
    <source>
        <dbReference type="ARBA" id="ARBA00022525"/>
    </source>
</evidence>
<name>A0A3B4XW29_SERLL</name>